<keyword evidence="2" id="KW-0808">Transferase</keyword>
<comment type="caution">
    <text evidence="2">The sequence shown here is derived from an EMBL/GenBank/DDBJ whole genome shotgun (WGS) entry which is preliminary data.</text>
</comment>
<gene>
    <name evidence="2" type="ORF">SAMN05421830_11570</name>
</gene>
<keyword evidence="1" id="KW-0812">Transmembrane</keyword>
<evidence type="ECO:0000313" key="3">
    <source>
        <dbReference type="Proteomes" id="UP000199581"/>
    </source>
</evidence>
<dbReference type="GO" id="GO:0016780">
    <property type="term" value="F:phosphotransferase activity, for other substituted phosphate groups"/>
    <property type="evidence" value="ECO:0007669"/>
    <property type="project" value="InterPro"/>
</dbReference>
<evidence type="ECO:0000256" key="1">
    <source>
        <dbReference type="SAM" id="Phobius"/>
    </source>
</evidence>
<protein>
    <submittedName>
        <fullName evidence="2">CDP-diacylglycerol--glycerol-3-phosphate 3-phosphatidyltransferase</fullName>
    </submittedName>
</protein>
<dbReference type="InterPro" id="IPR000462">
    <property type="entry name" value="CDP-OH_P_trans"/>
</dbReference>
<proteinExistence type="predicted"/>
<accession>A0A8G2C6B9</accession>
<dbReference type="Proteomes" id="UP000199581">
    <property type="component" value="Unassembled WGS sequence"/>
</dbReference>
<dbReference type="AlphaFoldDB" id="A0A8G2C6B9"/>
<keyword evidence="1" id="KW-0472">Membrane</keyword>
<dbReference type="Pfam" id="PF01066">
    <property type="entry name" value="CDP-OH_P_transf"/>
    <property type="match status" value="1"/>
</dbReference>
<dbReference type="GO" id="GO:0008654">
    <property type="term" value="P:phospholipid biosynthetic process"/>
    <property type="evidence" value="ECO:0007669"/>
    <property type="project" value="InterPro"/>
</dbReference>
<dbReference type="Gene3D" id="1.20.120.1760">
    <property type="match status" value="1"/>
</dbReference>
<dbReference type="InterPro" id="IPR043130">
    <property type="entry name" value="CDP-OH_PTrfase_TM_dom"/>
</dbReference>
<sequence>MSPAMTVYALKSKFQNMLRPACRFLADNGVTANQVTVSATILSAAAGSLVWLSAGARWTLAVVPCALFVRMALNALDGMLAREHGMGSDVGAMLNELGDVVSDVALYLPLAVVPGCSAPLVVMAVVLAALSEMVGILGVQFGGGRRYDGPMGKSDRAAAFGLLSLAFASGAPREAWPHAVMIGIVMLLVVTIFRRAGKALQGGVA</sequence>
<dbReference type="GO" id="GO:0016020">
    <property type="term" value="C:membrane"/>
    <property type="evidence" value="ECO:0007669"/>
    <property type="project" value="InterPro"/>
</dbReference>
<feature type="transmembrane region" description="Helical" evidence="1">
    <location>
        <begin position="175"/>
        <end position="193"/>
    </location>
</feature>
<keyword evidence="3" id="KW-1185">Reference proteome</keyword>
<organism evidence="2 3">
    <name type="scientific">Desulfomicrobium norvegicum (strain DSM 1741 / NCIMB 8310)</name>
    <name type="common">Desulfovibrio baculatus (strain Norway 4)</name>
    <name type="synonym">Desulfovibrio desulfuricans (strain Norway 4)</name>
    <dbReference type="NCBI Taxonomy" id="52561"/>
    <lineage>
        <taxon>Bacteria</taxon>
        <taxon>Pseudomonadati</taxon>
        <taxon>Thermodesulfobacteriota</taxon>
        <taxon>Desulfovibrionia</taxon>
        <taxon>Desulfovibrionales</taxon>
        <taxon>Desulfomicrobiaceae</taxon>
        <taxon>Desulfomicrobium</taxon>
    </lineage>
</organism>
<name>A0A8G2C6B9_DESNO</name>
<keyword evidence="1" id="KW-1133">Transmembrane helix</keyword>
<evidence type="ECO:0000313" key="2">
    <source>
        <dbReference type="EMBL" id="SFM12757.1"/>
    </source>
</evidence>
<reference evidence="2 3" key="1">
    <citation type="submission" date="2016-10" db="EMBL/GenBank/DDBJ databases">
        <authorList>
            <person name="Varghese N."/>
            <person name="Submissions S."/>
        </authorList>
    </citation>
    <scope>NUCLEOTIDE SEQUENCE [LARGE SCALE GENOMIC DNA]</scope>
    <source>
        <strain evidence="2 3">DSM 1741</strain>
    </source>
</reference>
<dbReference type="EMBL" id="FOTO01000015">
    <property type="protein sequence ID" value="SFM12757.1"/>
    <property type="molecule type" value="Genomic_DNA"/>
</dbReference>